<name>A0A7K0DZS2_9NOCA</name>
<dbReference type="AlphaFoldDB" id="A0A7K0DZS2"/>
<evidence type="ECO:0000313" key="2">
    <source>
        <dbReference type="EMBL" id="MQY31058.1"/>
    </source>
</evidence>
<gene>
    <name evidence="2" type="ORF">NRB56_66640</name>
</gene>
<accession>A0A7K0DZS2</accession>
<evidence type="ECO:0000256" key="1">
    <source>
        <dbReference type="SAM" id="Phobius"/>
    </source>
</evidence>
<protein>
    <submittedName>
        <fullName evidence="2">Uncharacterized protein</fullName>
    </submittedName>
</protein>
<keyword evidence="1" id="KW-1133">Transmembrane helix</keyword>
<evidence type="ECO:0000313" key="3">
    <source>
        <dbReference type="Proteomes" id="UP000431401"/>
    </source>
</evidence>
<comment type="caution">
    <text evidence="2">The sequence shown here is derived from an EMBL/GenBank/DDBJ whole genome shotgun (WGS) entry which is preliminary data.</text>
</comment>
<dbReference type="Proteomes" id="UP000431401">
    <property type="component" value="Unassembled WGS sequence"/>
</dbReference>
<keyword evidence="1" id="KW-0472">Membrane</keyword>
<feature type="transmembrane region" description="Helical" evidence="1">
    <location>
        <begin position="21"/>
        <end position="41"/>
    </location>
</feature>
<reference evidence="2 3" key="1">
    <citation type="submission" date="2019-10" db="EMBL/GenBank/DDBJ databases">
        <title>Nocardia macrotermitis sp. nov. and Nocardia aurantia sp. nov., isolated from the gut of fungus growing-termite Macrotermes natalensis.</title>
        <authorList>
            <person name="Benndorf R."/>
            <person name="Schwitalla J."/>
            <person name="Martin K."/>
            <person name="De Beer W."/>
            <person name="Kaster A.-K."/>
            <person name="Vollmers J."/>
            <person name="Poulsen M."/>
            <person name="Beemelmanns C."/>
        </authorList>
    </citation>
    <scope>NUCLEOTIDE SEQUENCE [LARGE SCALE GENOMIC DNA]</scope>
    <source>
        <strain evidence="2 3">RB56</strain>
    </source>
</reference>
<sequence>MGASASRPRPAGQNGGVSHSVIALLLIALAGFLLGGTYTLWKTTRPLAVALGACAVLAAVGGVIWLTQG</sequence>
<keyword evidence="3" id="KW-1185">Reference proteome</keyword>
<organism evidence="2 3">
    <name type="scientific">Nocardia aurantia</name>
    <dbReference type="NCBI Taxonomy" id="2585199"/>
    <lineage>
        <taxon>Bacteria</taxon>
        <taxon>Bacillati</taxon>
        <taxon>Actinomycetota</taxon>
        <taxon>Actinomycetes</taxon>
        <taxon>Mycobacteriales</taxon>
        <taxon>Nocardiaceae</taxon>
        <taxon>Nocardia</taxon>
    </lineage>
</organism>
<dbReference type="EMBL" id="WEGI01000016">
    <property type="protein sequence ID" value="MQY31058.1"/>
    <property type="molecule type" value="Genomic_DNA"/>
</dbReference>
<proteinExistence type="predicted"/>
<keyword evidence="1" id="KW-0812">Transmembrane</keyword>
<feature type="transmembrane region" description="Helical" evidence="1">
    <location>
        <begin position="47"/>
        <end position="66"/>
    </location>
</feature>